<dbReference type="AlphaFoldDB" id="K7LII5"/>
<keyword evidence="7" id="KW-1185">Reference proteome</keyword>
<protein>
    <recommendedName>
        <fullName evidence="1">ATP-dependent DNA helicase</fullName>
        <ecNumber evidence="1">5.6.2.3</ecNumber>
    </recommendedName>
</protein>
<evidence type="ECO:0000259" key="2">
    <source>
        <dbReference type="Pfam" id="PF05970"/>
    </source>
</evidence>
<dbReference type="GO" id="GO:0005524">
    <property type="term" value="F:ATP binding"/>
    <property type="evidence" value="ECO:0007669"/>
    <property type="project" value="UniProtKB-KW"/>
</dbReference>
<dbReference type="STRING" id="3847.K7LII5"/>
<evidence type="ECO:0000259" key="3">
    <source>
        <dbReference type="Pfam" id="PF14214"/>
    </source>
</evidence>
<dbReference type="GO" id="GO:0006281">
    <property type="term" value="P:DNA repair"/>
    <property type="evidence" value="ECO:0007669"/>
    <property type="project" value="UniProtKB-KW"/>
</dbReference>
<evidence type="ECO:0000313" key="6">
    <source>
        <dbReference type="EnsemblPlants" id="KRH33209"/>
    </source>
</evidence>
<dbReference type="EnsemblPlants" id="KRH33209">
    <property type="protein sequence ID" value="KRH33209"/>
    <property type="gene ID" value="GLYMA_10G107200"/>
</dbReference>
<dbReference type="PANTHER" id="PTHR10492">
    <property type="match status" value="1"/>
</dbReference>
<dbReference type="Pfam" id="PF05970">
    <property type="entry name" value="PIF1"/>
    <property type="match status" value="1"/>
</dbReference>
<dbReference type="PaxDb" id="3847-GLYMA10G15886.1"/>
<dbReference type="GO" id="GO:0006310">
    <property type="term" value="P:DNA recombination"/>
    <property type="evidence" value="ECO:0007669"/>
    <property type="project" value="UniProtKB-KW"/>
</dbReference>
<keyword evidence="1" id="KW-0067">ATP-binding</keyword>
<reference evidence="5" key="3">
    <citation type="submission" date="2018-07" db="EMBL/GenBank/DDBJ databases">
        <title>WGS assembly of Glycine max.</title>
        <authorList>
            <person name="Schmutz J."/>
            <person name="Cannon S."/>
            <person name="Schlueter J."/>
            <person name="Ma J."/>
            <person name="Mitros T."/>
            <person name="Nelson W."/>
            <person name="Hyten D."/>
            <person name="Song Q."/>
            <person name="Thelen J."/>
            <person name="Cheng J."/>
            <person name="Xu D."/>
            <person name="Hellsten U."/>
            <person name="May G."/>
            <person name="Yu Y."/>
            <person name="Sakurai T."/>
            <person name="Umezawa T."/>
            <person name="Bhattacharyya M."/>
            <person name="Sandhu D."/>
            <person name="Valliyodan B."/>
            <person name="Lindquist E."/>
            <person name="Peto M."/>
            <person name="Grant D."/>
            <person name="Shu S."/>
            <person name="Goodstein D."/>
            <person name="Barry K."/>
            <person name="Futrell-Griggs M."/>
            <person name="Abernathy B."/>
            <person name="Du J."/>
            <person name="Tian Z."/>
            <person name="Zhu L."/>
            <person name="Gill N."/>
            <person name="Joshi T."/>
            <person name="Libault M."/>
            <person name="Sethuraman A."/>
            <person name="Zhang X."/>
            <person name="Shinozaki K."/>
            <person name="Nguyen H."/>
            <person name="Wing R."/>
            <person name="Cregan P."/>
            <person name="Specht J."/>
            <person name="Grimwood J."/>
            <person name="Rokhsar D."/>
            <person name="Stacey G."/>
            <person name="Shoemaker R."/>
            <person name="Jackson S."/>
        </authorList>
    </citation>
    <scope>NUCLEOTIDE SEQUENCE</scope>
    <source>
        <tissue evidence="5">Callus</tissue>
    </source>
</reference>
<dbReference type="EMBL" id="CM000843">
    <property type="protein sequence ID" value="KRH33209.1"/>
    <property type="molecule type" value="Genomic_DNA"/>
</dbReference>
<feature type="domain" description="DNA helicase Pif1-like 2B" evidence="4">
    <location>
        <begin position="750"/>
        <end position="777"/>
    </location>
</feature>
<keyword evidence="1" id="KW-0547">Nucleotide-binding</keyword>
<sequence length="837" mass="96921">MVDQFNCLAKYFRKVRDFVEGNTSKRFYLRLYRDRNQDPCVYTIPDIDEVVALIVGDLNNMEFGRDIVLWFNPLIQDQVQYYPLVLRCHQTLTLREWVAFRIQDRNVEFGTILNAQRLFQQFLVDYYSMVKPQCLTWIRFNQKTIRSNVLNGLQEAVSRGETNPSSIGKSVILPSSFTGGMRYMFHNCKDAMIICKKFGYPDLFITITCNTTWSEICDFVQKKRMYIVEFQKGGLLHAHILLWLDGENRLHNGSDIDKIISVELPNPDLYPKLSKAIAPYMIHGPCGFANLKSPCTKERKCSKYFPMKFENSTIIDDDGYPCYRRIFPYSPLLLMSYEGHINTKYCNKSNSIKCLFKYITKGLDRATIEITNSKDNIENCTMVVELKRYYECKYLSPCKATRRIFAYDIYEINSATFEANETYDEGKGLAYAEFPTRFVWLNQQKMWQPRKKGYAIRRLSYIPASVGELYYMRILLMIQRGCVDYDNACYALGLLMDGREYIDAIKEANKIGSRNQLRRLFVTMLFMNTMTKSDVVWTATWKLLVDEIVYQKRRQLNISSLHIEDSELKELCLIEIEKLLNSNGKSLKDYISLPCPNSSNFDFYENKFIVEQLNNELTELLITLLKLLTNEHLDNIVLNVAFSGIASLLLPGGRTTHSTFSIPFLMTEKSTWNIAQDDKGEGEIEIPNDLLVLDNDKPLLSLVDFVYSNIWENLNVPNFFDERAIIAPTLEIVEEVNEFMLSLIPGMKNIGVLVMLLRNLDQTNGLCNDTRLQIKQLGKTLITATILIGKNSSDTIFIARKDLVPFDPGFPFKFQCQKFPLSLCFAMTKQKSKTIII</sequence>
<gene>
    <name evidence="5" type="ORF">GLYMA_10G107200</name>
</gene>
<dbReference type="InParanoid" id="K7LII5"/>
<dbReference type="PANTHER" id="PTHR10492:SF78">
    <property type="entry name" value="ATP-DEPENDENT DNA HELICASE"/>
    <property type="match status" value="1"/>
</dbReference>
<evidence type="ECO:0000313" key="5">
    <source>
        <dbReference type="EMBL" id="KRH33209.1"/>
    </source>
</evidence>
<accession>K7LII5</accession>
<dbReference type="InterPro" id="IPR049163">
    <property type="entry name" value="Pif1-like_2B_dom"/>
</dbReference>
<dbReference type="InterPro" id="IPR010285">
    <property type="entry name" value="DNA_helicase_pif1-like_DEAD"/>
</dbReference>
<dbReference type="GO" id="GO:0016787">
    <property type="term" value="F:hydrolase activity"/>
    <property type="evidence" value="ECO:0007669"/>
    <property type="project" value="UniProtKB-KW"/>
</dbReference>
<dbReference type="GO" id="GO:0000723">
    <property type="term" value="P:telomere maintenance"/>
    <property type="evidence" value="ECO:0007669"/>
    <property type="project" value="InterPro"/>
</dbReference>
<evidence type="ECO:0000256" key="1">
    <source>
        <dbReference type="RuleBase" id="RU363044"/>
    </source>
</evidence>
<reference evidence="5 6" key="1">
    <citation type="journal article" date="2010" name="Nature">
        <title>Genome sequence of the palaeopolyploid soybean.</title>
        <authorList>
            <person name="Schmutz J."/>
            <person name="Cannon S.B."/>
            <person name="Schlueter J."/>
            <person name="Ma J."/>
            <person name="Mitros T."/>
            <person name="Nelson W."/>
            <person name="Hyten D.L."/>
            <person name="Song Q."/>
            <person name="Thelen J.J."/>
            <person name="Cheng J."/>
            <person name="Xu D."/>
            <person name="Hellsten U."/>
            <person name="May G.D."/>
            <person name="Yu Y."/>
            <person name="Sakurai T."/>
            <person name="Umezawa T."/>
            <person name="Bhattacharyya M.K."/>
            <person name="Sandhu D."/>
            <person name="Valliyodan B."/>
            <person name="Lindquist E."/>
            <person name="Peto M."/>
            <person name="Grant D."/>
            <person name="Shu S."/>
            <person name="Goodstein D."/>
            <person name="Barry K."/>
            <person name="Futrell-Griggs M."/>
            <person name="Abernathy B."/>
            <person name="Du J."/>
            <person name="Tian Z."/>
            <person name="Zhu L."/>
            <person name="Gill N."/>
            <person name="Joshi T."/>
            <person name="Libault M."/>
            <person name="Sethuraman A."/>
            <person name="Zhang X.-C."/>
            <person name="Shinozaki K."/>
            <person name="Nguyen H.T."/>
            <person name="Wing R.A."/>
            <person name="Cregan P."/>
            <person name="Specht J."/>
            <person name="Grimwood J."/>
            <person name="Rokhsar D."/>
            <person name="Stacey G."/>
            <person name="Shoemaker R.C."/>
            <person name="Jackson S.A."/>
        </authorList>
    </citation>
    <scope>NUCLEOTIDE SEQUENCE [LARGE SCALE GENOMIC DNA]</scope>
    <source>
        <strain evidence="6">cv. Williams 82</strain>
        <tissue evidence="5">Callus</tissue>
    </source>
</reference>
<organism evidence="6">
    <name type="scientific">Glycine max</name>
    <name type="common">Soybean</name>
    <name type="synonym">Glycine hispida</name>
    <dbReference type="NCBI Taxonomy" id="3847"/>
    <lineage>
        <taxon>Eukaryota</taxon>
        <taxon>Viridiplantae</taxon>
        <taxon>Streptophyta</taxon>
        <taxon>Embryophyta</taxon>
        <taxon>Tracheophyta</taxon>
        <taxon>Spermatophyta</taxon>
        <taxon>Magnoliopsida</taxon>
        <taxon>eudicotyledons</taxon>
        <taxon>Gunneridae</taxon>
        <taxon>Pentapetalae</taxon>
        <taxon>rosids</taxon>
        <taxon>fabids</taxon>
        <taxon>Fabales</taxon>
        <taxon>Fabaceae</taxon>
        <taxon>Papilionoideae</taxon>
        <taxon>50 kb inversion clade</taxon>
        <taxon>NPAAA clade</taxon>
        <taxon>indigoferoid/millettioid clade</taxon>
        <taxon>Phaseoleae</taxon>
        <taxon>Glycine</taxon>
        <taxon>Glycine subgen. Soja</taxon>
    </lineage>
</organism>
<reference evidence="6" key="2">
    <citation type="submission" date="2018-02" db="UniProtKB">
        <authorList>
            <consortium name="EnsemblPlants"/>
        </authorList>
    </citation>
    <scope>IDENTIFICATION</scope>
    <source>
        <strain evidence="6">Williams 82</strain>
    </source>
</reference>
<dbReference type="Gramene" id="KRH33209">
    <property type="protein sequence ID" value="KRH33209"/>
    <property type="gene ID" value="GLYMA_10G107200"/>
</dbReference>
<feature type="domain" description="DNA helicase Pif1-like DEAD-box helicase" evidence="2">
    <location>
        <begin position="623"/>
        <end position="694"/>
    </location>
</feature>
<keyword evidence="1" id="KW-0234">DNA repair</keyword>
<dbReference type="Pfam" id="PF21530">
    <property type="entry name" value="Pif1_2B_dom"/>
    <property type="match status" value="1"/>
</dbReference>
<evidence type="ECO:0000313" key="7">
    <source>
        <dbReference type="Proteomes" id="UP000008827"/>
    </source>
</evidence>
<dbReference type="SUPFAM" id="SSF52540">
    <property type="entry name" value="P-loop containing nucleoside triphosphate hydrolases"/>
    <property type="match status" value="1"/>
</dbReference>
<dbReference type="eggNOG" id="KOG0987">
    <property type="taxonomic scope" value="Eukaryota"/>
</dbReference>
<dbReference type="Pfam" id="PF14214">
    <property type="entry name" value="Helitron_like_N"/>
    <property type="match status" value="1"/>
</dbReference>
<dbReference type="InterPro" id="IPR025476">
    <property type="entry name" value="Helitron_helicase-like"/>
</dbReference>
<keyword evidence="1" id="KW-0378">Hydrolase</keyword>
<dbReference type="GO" id="GO:0043139">
    <property type="term" value="F:5'-3' DNA helicase activity"/>
    <property type="evidence" value="ECO:0007669"/>
    <property type="project" value="UniProtKB-EC"/>
</dbReference>
<dbReference type="EC" id="5.6.2.3" evidence="1"/>
<proteinExistence type="inferred from homology"/>
<evidence type="ECO:0000259" key="4">
    <source>
        <dbReference type="Pfam" id="PF21530"/>
    </source>
</evidence>
<dbReference type="SMR" id="K7LII5"/>
<dbReference type="OMA" id="CGPANIN"/>
<name>K7LII5_SOYBN</name>
<keyword evidence="1" id="KW-0227">DNA damage</keyword>
<dbReference type="Proteomes" id="UP000008827">
    <property type="component" value="Chromosome 10"/>
</dbReference>
<comment type="similarity">
    <text evidence="1">Belongs to the helicase family.</text>
</comment>
<dbReference type="HOGENOM" id="CLU_001324_0_0_1"/>
<keyword evidence="1" id="KW-0347">Helicase</keyword>
<feature type="domain" description="Helitron helicase-like" evidence="3">
    <location>
        <begin position="97"/>
        <end position="220"/>
    </location>
</feature>
<comment type="catalytic activity">
    <reaction evidence="1">
        <text>ATP + H2O = ADP + phosphate + H(+)</text>
        <dbReference type="Rhea" id="RHEA:13065"/>
        <dbReference type="ChEBI" id="CHEBI:15377"/>
        <dbReference type="ChEBI" id="CHEBI:15378"/>
        <dbReference type="ChEBI" id="CHEBI:30616"/>
        <dbReference type="ChEBI" id="CHEBI:43474"/>
        <dbReference type="ChEBI" id="CHEBI:456216"/>
        <dbReference type="EC" id="5.6.2.3"/>
    </reaction>
</comment>
<keyword evidence="1" id="KW-0233">DNA recombination</keyword>
<comment type="cofactor">
    <cofactor evidence="1">
        <name>Mg(2+)</name>
        <dbReference type="ChEBI" id="CHEBI:18420"/>
    </cofactor>
</comment>
<dbReference type="InterPro" id="IPR027417">
    <property type="entry name" value="P-loop_NTPase"/>
</dbReference>